<dbReference type="AlphaFoldDB" id="A0A9P5Q6B7"/>
<gene>
    <name evidence="2" type="ORF">BDP27DRAFT_1380640</name>
</gene>
<keyword evidence="3" id="KW-1185">Reference proteome</keyword>
<dbReference type="Gene3D" id="2.60.40.150">
    <property type="entry name" value="C2 domain"/>
    <property type="match status" value="1"/>
</dbReference>
<evidence type="ECO:0000259" key="1">
    <source>
        <dbReference type="PROSITE" id="PS50004"/>
    </source>
</evidence>
<dbReference type="PROSITE" id="PS50004">
    <property type="entry name" value="C2"/>
    <property type="match status" value="1"/>
</dbReference>
<dbReference type="CDD" id="cd00030">
    <property type="entry name" value="C2"/>
    <property type="match status" value="1"/>
</dbReference>
<accession>A0A9P5Q6B7</accession>
<protein>
    <recommendedName>
        <fullName evidence="1">C2 domain-containing protein</fullName>
    </recommendedName>
</protein>
<comment type="caution">
    <text evidence="2">The sequence shown here is derived from an EMBL/GenBank/DDBJ whole genome shotgun (WGS) entry which is preliminary data.</text>
</comment>
<dbReference type="InterPro" id="IPR035892">
    <property type="entry name" value="C2_domain_sf"/>
</dbReference>
<name>A0A9P5Q6B7_9AGAR</name>
<reference evidence="2" key="1">
    <citation type="submission" date="2020-11" db="EMBL/GenBank/DDBJ databases">
        <authorList>
            <consortium name="DOE Joint Genome Institute"/>
            <person name="Ahrendt S."/>
            <person name="Riley R."/>
            <person name="Andreopoulos W."/>
            <person name="Labutti K."/>
            <person name="Pangilinan J."/>
            <person name="Ruiz-Duenas F.J."/>
            <person name="Barrasa J.M."/>
            <person name="Sanchez-Garcia M."/>
            <person name="Camarero S."/>
            <person name="Miyauchi S."/>
            <person name="Serrano A."/>
            <person name="Linde D."/>
            <person name="Babiker R."/>
            <person name="Drula E."/>
            <person name="Ayuso-Fernandez I."/>
            <person name="Pacheco R."/>
            <person name="Padilla G."/>
            <person name="Ferreira P."/>
            <person name="Barriuso J."/>
            <person name="Kellner H."/>
            <person name="Castanera R."/>
            <person name="Alfaro M."/>
            <person name="Ramirez L."/>
            <person name="Pisabarro A.G."/>
            <person name="Kuo A."/>
            <person name="Tritt A."/>
            <person name="Lipzen A."/>
            <person name="He G."/>
            <person name="Yan M."/>
            <person name="Ng V."/>
            <person name="Cullen D."/>
            <person name="Martin F."/>
            <person name="Rosso M.-N."/>
            <person name="Henrissat B."/>
            <person name="Hibbett D."/>
            <person name="Martinez A.T."/>
            <person name="Grigoriev I.V."/>
        </authorList>
    </citation>
    <scope>NUCLEOTIDE SEQUENCE</scope>
    <source>
        <strain evidence="2">AH 40177</strain>
    </source>
</reference>
<feature type="domain" description="C2" evidence="1">
    <location>
        <begin position="25"/>
        <end position="143"/>
    </location>
</feature>
<dbReference type="SUPFAM" id="SSF49562">
    <property type="entry name" value="C2 domain (Calcium/lipid-binding domain, CaLB)"/>
    <property type="match status" value="1"/>
</dbReference>
<dbReference type="InterPro" id="IPR000008">
    <property type="entry name" value="C2_dom"/>
</dbReference>
<sequence length="434" mass="48685">MTDFVNKVVDAVHKAKSHIHEGAHDLARVKKDKDVKLNDPCVDVTVKFTSASGIPKMDVVGSADPYFVAKINDNVSMVSTVKSRSLTPEWNEIWRVKNVPKTSELSVKVLDKDTDAPRHDDYIGKFKTSIDAGVKEGTFRLEIETTPSIDPAEPRYLFDGPIRYSRHFSPTVGRLTNLDDARLYSTWKMYLVGVPIYFGDVFQHWNVDYKAAQSIFGSGPTSLTIRASIHAGHKMLYARSTSNGFGIIESAEDVMRLFEDERPSNPDKDQLETKEEVDTTVVPTKESLVTHRIKPAVYTYIISGEDDSLRFSETGAAFFVDFASKHALHANCAEQVRYSGELHLRPRAKDGSWCGWQGFDDSMPDASVNWEVLIDNNSGTYSPDKAMLPTLKALIDRNFPGLGVLALDREDEELKNSVDACRDYEQKYRGVKTD</sequence>
<evidence type="ECO:0000313" key="2">
    <source>
        <dbReference type="EMBL" id="KAF9075397.1"/>
    </source>
</evidence>
<organism evidence="2 3">
    <name type="scientific">Rhodocollybia butyracea</name>
    <dbReference type="NCBI Taxonomy" id="206335"/>
    <lineage>
        <taxon>Eukaryota</taxon>
        <taxon>Fungi</taxon>
        <taxon>Dikarya</taxon>
        <taxon>Basidiomycota</taxon>
        <taxon>Agaricomycotina</taxon>
        <taxon>Agaricomycetes</taxon>
        <taxon>Agaricomycetidae</taxon>
        <taxon>Agaricales</taxon>
        <taxon>Marasmiineae</taxon>
        <taxon>Omphalotaceae</taxon>
        <taxon>Rhodocollybia</taxon>
    </lineage>
</organism>
<dbReference type="Proteomes" id="UP000772434">
    <property type="component" value="Unassembled WGS sequence"/>
</dbReference>
<dbReference type="PANTHER" id="PTHR47800">
    <property type="entry name" value="C2 DOMAIN-CONTAINING PROTEIN"/>
    <property type="match status" value="1"/>
</dbReference>
<dbReference type="Pfam" id="PF00168">
    <property type="entry name" value="C2"/>
    <property type="match status" value="1"/>
</dbReference>
<dbReference type="GO" id="GO:0010628">
    <property type="term" value="P:positive regulation of gene expression"/>
    <property type="evidence" value="ECO:0007669"/>
    <property type="project" value="TreeGrafter"/>
</dbReference>
<dbReference type="EMBL" id="JADNRY010000009">
    <property type="protein sequence ID" value="KAF9075397.1"/>
    <property type="molecule type" value="Genomic_DNA"/>
</dbReference>
<evidence type="ECO:0000313" key="3">
    <source>
        <dbReference type="Proteomes" id="UP000772434"/>
    </source>
</evidence>
<dbReference type="SMART" id="SM00239">
    <property type="entry name" value="C2"/>
    <property type="match status" value="1"/>
</dbReference>
<dbReference type="PANTHER" id="PTHR47800:SF5">
    <property type="entry name" value="FER-1-LIKE PROTEIN 6"/>
    <property type="match status" value="1"/>
</dbReference>
<dbReference type="OrthoDB" id="73919at2759"/>
<proteinExistence type="predicted"/>